<keyword evidence="4" id="KW-0472">Membrane</keyword>
<dbReference type="PROSITE" id="PS00041">
    <property type="entry name" value="HTH_ARAC_FAMILY_1"/>
    <property type="match status" value="1"/>
</dbReference>
<proteinExistence type="predicted"/>
<reference evidence="7" key="1">
    <citation type="submission" date="2016-11" db="EMBL/GenBank/DDBJ databases">
        <authorList>
            <person name="Varghese N."/>
            <person name="Submissions S."/>
        </authorList>
    </citation>
    <scope>NUCLEOTIDE SEQUENCE [LARGE SCALE GENOMIC DNA]</scope>
    <source>
        <strain evidence="7">DSM 19858</strain>
    </source>
</reference>
<dbReference type="Pfam" id="PF12833">
    <property type="entry name" value="HTH_18"/>
    <property type="match status" value="1"/>
</dbReference>
<dbReference type="PANTHER" id="PTHR43280:SF29">
    <property type="entry name" value="ARAC-FAMILY TRANSCRIPTIONAL REGULATOR"/>
    <property type="match status" value="1"/>
</dbReference>
<feature type="transmembrane region" description="Helical" evidence="4">
    <location>
        <begin position="137"/>
        <end position="154"/>
    </location>
</feature>
<dbReference type="STRING" id="192903.SAMN04488513_11091"/>
<keyword evidence="7" id="KW-1185">Reference proteome</keyword>
<dbReference type="InterPro" id="IPR009057">
    <property type="entry name" value="Homeodomain-like_sf"/>
</dbReference>
<organism evidence="6 7">
    <name type="scientific">Pseudozobellia thermophila</name>
    <dbReference type="NCBI Taxonomy" id="192903"/>
    <lineage>
        <taxon>Bacteria</taxon>
        <taxon>Pseudomonadati</taxon>
        <taxon>Bacteroidota</taxon>
        <taxon>Flavobacteriia</taxon>
        <taxon>Flavobacteriales</taxon>
        <taxon>Flavobacteriaceae</taxon>
        <taxon>Pseudozobellia</taxon>
    </lineage>
</organism>
<keyword evidence="2" id="KW-0238">DNA-binding</keyword>
<dbReference type="PROSITE" id="PS01124">
    <property type="entry name" value="HTH_ARAC_FAMILY_2"/>
    <property type="match status" value="1"/>
</dbReference>
<evidence type="ECO:0000313" key="6">
    <source>
        <dbReference type="EMBL" id="SHJ85496.1"/>
    </source>
</evidence>
<dbReference type="RefSeq" id="WP_072995272.1">
    <property type="nucleotide sequence ID" value="NZ_FQYU01000010.1"/>
</dbReference>
<protein>
    <submittedName>
        <fullName evidence="6">Transcriptional regulator, AraC family</fullName>
    </submittedName>
</protein>
<sequence>MKFDIYTAFEAIGFVQAMTLGVLLIILNKPKYKSTLFLSVLLILFSLAMLPRILDGFGAFNPYPQLYLLPFVFFSLYFPLFYLYIQHTGLLSSGKRKLWLLLPGLVAFGAQSLIYILPYERKVELEALPLYEASRTILWLFGLGVGVYTLNILRNPKVIAHRNLPYVALKELARARSYLVYTIIGFILYALLARTVPHSLFARTYFMAFDLLFIYWTALHGFEQQNVRAVISLKKDPELANDAALAFNTMALPSEKKLITLMNRIHEYLIRTESFTNKELTVVDLAENLDSHPKRISSAINKVRNQNFNAYINLLRVQKAEGLLKNKDLDRLSIEGIGQEVGFHSKSAFYSAFKKVTGTTPLKYKGLR</sequence>
<feature type="transmembrane region" description="Helical" evidence="4">
    <location>
        <begin position="34"/>
        <end position="54"/>
    </location>
</feature>
<evidence type="ECO:0000259" key="5">
    <source>
        <dbReference type="PROSITE" id="PS01124"/>
    </source>
</evidence>
<dbReference type="EMBL" id="FQYU01000010">
    <property type="protein sequence ID" value="SHJ85496.1"/>
    <property type="molecule type" value="Genomic_DNA"/>
</dbReference>
<evidence type="ECO:0000256" key="4">
    <source>
        <dbReference type="SAM" id="Phobius"/>
    </source>
</evidence>
<keyword evidence="4" id="KW-0812">Transmembrane</keyword>
<feature type="transmembrane region" description="Helical" evidence="4">
    <location>
        <begin position="175"/>
        <end position="192"/>
    </location>
</feature>
<dbReference type="OrthoDB" id="5492415at2"/>
<keyword evidence="3" id="KW-0804">Transcription</keyword>
<gene>
    <name evidence="6" type="ORF">SAMN04488513_11091</name>
</gene>
<dbReference type="SUPFAM" id="SSF46689">
    <property type="entry name" value="Homeodomain-like"/>
    <property type="match status" value="1"/>
</dbReference>
<keyword evidence="1" id="KW-0805">Transcription regulation</keyword>
<feature type="transmembrane region" description="Helical" evidence="4">
    <location>
        <begin position="204"/>
        <end position="222"/>
    </location>
</feature>
<feature type="transmembrane region" description="Helical" evidence="4">
    <location>
        <begin position="66"/>
        <end position="85"/>
    </location>
</feature>
<evidence type="ECO:0000256" key="3">
    <source>
        <dbReference type="ARBA" id="ARBA00023163"/>
    </source>
</evidence>
<dbReference type="PANTHER" id="PTHR43280">
    <property type="entry name" value="ARAC-FAMILY TRANSCRIPTIONAL REGULATOR"/>
    <property type="match status" value="1"/>
</dbReference>
<name>A0A1M6MQ12_9FLAO</name>
<dbReference type="InterPro" id="IPR018062">
    <property type="entry name" value="HTH_AraC-typ_CS"/>
</dbReference>
<dbReference type="Proteomes" id="UP000184543">
    <property type="component" value="Unassembled WGS sequence"/>
</dbReference>
<feature type="domain" description="HTH araC/xylS-type" evidence="5">
    <location>
        <begin position="263"/>
        <end position="367"/>
    </location>
</feature>
<accession>A0A1M6MQ12</accession>
<evidence type="ECO:0000256" key="1">
    <source>
        <dbReference type="ARBA" id="ARBA00023015"/>
    </source>
</evidence>
<dbReference type="SMART" id="SM00342">
    <property type="entry name" value="HTH_ARAC"/>
    <property type="match status" value="1"/>
</dbReference>
<dbReference type="Gene3D" id="1.10.10.60">
    <property type="entry name" value="Homeodomain-like"/>
    <property type="match status" value="1"/>
</dbReference>
<evidence type="ECO:0000313" key="7">
    <source>
        <dbReference type="Proteomes" id="UP000184543"/>
    </source>
</evidence>
<keyword evidence="4" id="KW-1133">Transmembrane helix</keyword>
<dbReference type="GO" id="GO:0043565">
    <property type="term" value="F:sequence-specific DNA binding"/>
    <property type="evidence" value="ECO:0007669"/>
    <property type="project" value="InterPro"/>
</dbReference>
<dbReference type="AlphaFoldDB" id="A0A1M6MQ12"/>
<dbReference type="InterPro" id="IPR018060">
    <property type="entry name" value="HTH_AraC"/>
</dbReference>
<feature type="transmembrane region" description="Helical" evidence="4">
    <location>
        <begin position="6"/>
        <end position="27"/>
    </location>
</feature>
<dbReference type="GO" id="GO:0003700">
    <property type="term" value="F:DNA-binding transcription factor activity"/>
    <property type="evidence" value="ECO:0007669"/>
    <property type="project" value="InterPro"/>
</dbReference>
<evidence type="ECO:0000256" key="2">
    <source>
        <dbReference type="ARBA" id="ARBA00023125"/>
    </source>
</evidence>
<feature type="transmembrane region" description="Helical" evidence="4">
    <location>
        <begin position="97"/>
        <end position="117"/>
    </location>
</feature>